<accession>A0A449B260</accession>
<organism evidence="1 2">
    <name type="scientific">Mycoplasmopsis citelli</name>
    <dbReference type="NCBI Taxonomy" id="171281"/>
    <lineage>
        <taxon>Bacteria</taxon>
        <taxon>Bacillati</taxon>
        <taxon>Mycoplasmatota</taxon>
        <taxon>Mycoplasmoidales</taxon>
        <taxon>Metamycoplasmataceae</taxon>
        <taxon>Mycoplasmopsis</taxon>
    </lineage>
</organism>
<dbReference type="PANTHER" id="PTHR22603:SF66">
    <property type="entry name" value="ETHANOLAMINE KINASE"/>
    <property type="match status" value="1"/>
</dbReference>
<keyword evidence="2" id="KW-1185">Reference proteome</keyword>
<dbReference type="Proteomes" id="UP000290985">
    <property type="component" value="Chromosome"/>
</dbReference>
<gene>
    <name evidence="1" type="ORF">NCTC10181_00547</name>
</gene>
<dbReference type="Gene3D" id="3.90.1200.10">
    <property type="match status" value="2"/>
</dbReference>
<dbReference type="EMBL" id="LR215036">
    <property type="protein sequence ID" value="VEU74688.1"/>
    <property type="molecule type" value="Genomic_DNA"/>
</dbReference>
<reference evidence="1 2" key="1">
    <citation type="submission" date="2019-01" db="EMBL/GenBank/DDBJ databases">
        <authorList>
            <consortium name="Pathogen Informatics"/>
        </authorList>
    </citation>
    <scope>NUCLEOTIDE SEQUENCE [LARGE SCALE GENOMIC DNA]</scope>
    <source>
        <strain evidence="1 2">NCTC10181</strain>
    </source>
</reference>
<dbReference type="AlphaFoldDB" id="A0A449B260"/>
<dbReference type="InterPro" id="IPR011009">
    <property type="entry name" value="Kinase-like_dom_sf"/>
</dbReference>
<dbReference type="Pfam" id="PF01633">
    <property type="entry name" value="Choline_kinase"/>
    <property type="match status" value="1"/>
</dbReference>
<dbReference type="RefSeq" id="WP_129725495.1">
    <property type="nucleotide sequence ID" value="NZ_LR215036.1"/>
</dbReference>
<keyword evidence="1" id="KW-0808">Transferase</keyword>
<dbReference type="OrthoDB" id="396476at2"/>
<proteinExistence type="predicted"/>
<protein>
    <submittedName>
        <fullName evidence="1">Aminoglycoside phosphotransferase</fullName>
    </submittedName>
</protein>
<dbReference type="SUPFAM" id="SSF56112">
    <property type="entry name" value="Protein kinase-like (PK-like)"/>
    <property type="match status" value="2"/>
</dbReference>
<name>A0A449B260_9BACT</name>
<dbReference type="GO" id="GO:0005737">
    <property type="term" value="C:cytoplasm"/>
    <property type="evidence" value="ECO:0007669"/>
    <property type="project" value="TreeGrafter"/>
</dbReference>
<sequence length="468" mass="56242">MSNLVEKHLNLVNDALTKQGISKIDLMKLEYEGFHNYTYLAQINDKKYQVRIKKNFLKEQSNSEKQYYLKDKETLYYDENLLIREWFEGETLENLKLTKEIQVAVLKHLKEFSNKDINVEEFDWFEQKINLKEYSEIIKKFKNKPKILQHGDLALKNILINKQNQVKFIDLEWIRLNFIGFDAATLYKEGFDEKLILENLEITKEEFKDLLFICDTFNNYVYKINYIPKIKEEVKKIQPIESFSKSSYRLNDKIVQFKNDSNLFLIKELGNEDFLAPILYEDEKLILRKWIPEQKFHFCKGNLRRLSTKIKKFHQLPNQQKYIIDQFIFNLYQKFQSNKWVQSINQNIIDKIFMNLKNPQNLVLSHNDLHPGNIIMSNNDGRFKFIDLVNASLNSKYFDLAYLSTNLNLNEDKELHLLKCYDKKSSVEEFYKYKCIVNFYGLLWSLELKDFSMLEVNLSNINKYQQYL</sequence>
<dbReference type="GO" id="GO:0004305">
    <property type="term" value="F:ethanolamine kinase activity"/>
    <property type="evidence" value="ECO:0007669"/>
    <property type="project" value="TreeGrafter"/>
</dbReference>
<dbReference type="PANTHER" id="PTHR22603">
    <property type="entry name" value="CHOLINE/ETHANOALAMINE KINASE"/>
    <property type="match status" value="1"/>
</dbReference>
<dbReference type="GO" id="GO:0006646">
    <property type="term" value="P:phosphatidylethanolamine biosynthetic process"/>
    <property type="evidence" value="ECO:0007669"/>
    <property type="project" value="TreeGrafter"/>
</dbReference>
<dbReference type="KEGG" id="mcit:NCTC10181_00547"/>
<evidence type="ECO:0000313" key="1">
    <source>
        <dbReference type="EMBL" id="VEU74688.1"/>
    </source>
</evidence>
<evidence type="ECO:0000313" key="2">
    <source>
        <dbReference type="Proteomes" id="UP000290985"/>
    </source>
</evidence>